<evidence type="ECO:0000313" key="1">
    <source>
        <dbReference type="EMBL" id="ETV97145.1"/>
    </source>
</evidence>
<dbReference type="GeneID" id="20086997"/>
<gene>
    <name evidence="1" type="ORF">H310_09947</name>
</gene>
<dbReference type="RefSeq" id="XP_008874391.1">
    <property type="nucleotide sequence ID" value="XM_008876169.1"/>
</dbReference>
<dbReference type="VEuPathDB" id="FungiDB:H310_09947"/>
<accession>A0A024TSL3</accession>
<protein>
    <submittedName>
        <fullName evidence="1">Uncharacterized protein</fullName>
    </submittedName>
</protein>
<reference evidence="1" key="1">
    <citation type="submission" date="2013-12" db="EMBL/GenBank/DDBJ databases">
        <title>The Genome Sequence of Aphanomyces invadans NJM9701.</title>
        <authorList>
            <consortium name="The Broad Institute Genomics Platform"/>
            <person name="Russ C."/>
            <person name="Tyler B."/>
            <person name="van West P."/>
            <person name="Dieguez-Uribeondo J."/>
            <person name="Young S.K."/>
            <person name="Zeng Q."/>
            <person name="Gargeya S."/>
            <person name="Fitzgerald M."/>
            <person name="Abouelleil A."/>
            <person name="Alvarado L."/>
            <person name="Chapman S.B."/>
            <person name="Gainer-Dewar J."/>
            <person name="Goldberg J."/>
            <person name="Griggs A."/>
            <person name="Gujja S."/>
            <person name="Hansen M."/>
            <person name="Howarth C."/>
            <person name="Imamovic A."/>
            <person name="Ireland A."/>
            <person name="Larimer J."/>
            <person name="McCowan C."/>
            <person name="Murphy C."/>
            <person name="Pearson M."/>
            <person name="Poon T.W."/>
            <person name="Priest M."/>
            <person name="Roberts A."/>
            <person name="Saif S."/>
            <person name="Shea T."/>
            <person name="Sykes S."/>
            <person name="Wortman J."/>
            <person name="Nusbaum C."/>
            <person name="Birren B."/>
        </authorList>
    </citation>
    <scope>NUCLEOTIDE SEQUENCE [LARGE SCALE GENOMIC DNA]</scope>
    <source>
        <strain evidence="1">NJM9701</strain>
    </source>
</reference>
<name>A0A024TSL3_9STRA</name>
<proteinExistence type="predicted"/>
<organism evidence="1">
    <name type="scientific">Aphanomyces invadans</name>
    <dbReference type="NCBI Taxonomy" id="157072"/>
    <lineage>
        <taxon>Eukaryota</taxon>
        <taxon>Sar</taxon>
        <taxon>Stramenopiles</taxon>
        <taxon>Oomycota</taxon>
        <taxon>Saprolegniomycetes</taxon>
        <taxon>Saprolegniales</taxon>
        <taxon>Verrucalvaceae</taxon>
        <taxon>Aphanomyces</taxon>
    </lineage>
</organism>
<dbReference type="AlphaFoldDB" id="A0A024TSL3"/>
<dbReference type="EMBL" id="KI913974">
    <property type="protein sequence ID" value="ETV97145.1"/>
    <property type="molecule type" value="Genomic_DNA"/>
</dbReference>
<sequence length="71" mass="7964">MSTSTYAPCLVLKCCELLPVAEPMKVVRNDRTKAKVKRLPCPVSEFVASVMLFRDERVDLSGMHSISYTQS</sequence>